<name>A0ABM9HQY8_9PROT</name>
<dbReference type="InterPro" id="IPR030802">
    <property type="entry name" value="Permease_MalE"/>
</dbReference>
<feature type="transmembrane region" description="Helical" evidence="1">
    <location>
        <begin position="320"/>
        <end position="343"/>
    </location>
</feature>
<evidence type="ECO:0000313" key="2">
    <source>
        <dbReference type="EMBL" id="CAI3947484.1"/>
    </source>
</evidence>
<keyword evidence="1" id="KW-0472">Membrane</keyword>
<keyword evidence="3" id="KW-1185">Reference proteome</keyword>
<organism evidence="2 3">
    <name type="scientific">Commensalibacter papalotli</name>
    <name type="common">ex Botero et al. 2024</name>
    <dbReference type="NCBI Taxonomy" id="2972766"/>
    <lineage>
        <taxon>Bacteria</taxon>
        <taxon>Pseudomonadati</taxon>
        <taxon>Pseudomonadota</taxon>
        <taxon>Alphaproteobacteria</taxon>
        <taxon>Acetobacterales</taxon>
        <taxon>Acetobacteraceae</taxon>
    </lineage>
</organism>
<feature type="transmembrane region" description="Helical" evidence="1">
    <location>
        <begin position="137"/>
        <end position="156"/>
    </location>
</feature>
<feature type="transmembrane region" description="Helical" evidence="1">
    <location>
        <begin position="355"/>
        <end position="378"/>
    </location>
</feature>
<keyword evidence="1" id="KW-0812">Transmembrane</keyword>
<gene>
    <name evidence="2" type="ORF">R83534S58_LOCUS1507</name>
</gene>
<dbReference type="PANTHER" id="PTHR30188:SF3">
    <property type="entry name" value="ABC TRANSPORTER PERMEASE"/>
    <property type="match status" value="1"/>
</dbReference>
<dbReference type="EMBL" id="CAMXCH010000003">
    <property type="protein sequence ID" value="CAI3947484.1"/>
    <property type="molecule type" value="Genomic_DNA"/>
</dbReference>
<feature type="transmembrane region" description="Helical" evidence="1">
    <location>
        <begin position="281"/>
        <end position="308"/>
    </location>
</feature>
<dbReference type="Pfam" id="PF02405">
    <property type="entry name" value="MlaE"/>
    <property type="match status" value="1"/>
</dbReference>
<keyword evidence="1" id="KW-1133">Transmembrane helix</keyword>
<feature type="transmembrane region" description="Helical" evidence="1">
    <location>
        <begin position="177"/>
        <end position="200"/>
    </location>
</feature>
<feature type="transmembrane region" description="Helical" evidence="1">
    <location>
        <begin position="212"/>
        <end position="232"/>
    </location>
</feature>
<feature type="transmembrane region" description="Helical" evidence="1">
    <location>
        <begin position="253"/>
        <end position="275"/>
    </location>
</feature>
<proteinExistence type="predicted"/>
<protein>
    <submittedName>
        <fullName evidence="2">Permease subunit MlaE of the ABC-type intermembrane phospholipid transporter Mla (MlaE) (PDB:6IC4)</fullName>
    </submittedName>
</protein>
<accession>A0ABM9HQY8</accession>
<dbReference type="PANTHER" id="PTHR30188">
    <property type="entry name" value="ABC TRANSPORTER PERMEASE PROTEIN-RELATED"/>
    <property type="match status" value="1"/>
</dbReference>
<sequence length="383" mass="41398">MTINNKSSSPSQPPQWTLKFENNKPILVISGDWLAKNNNIPQLPDDIFKNCSVNVSVQMNTDQLGSWDSGLVVFLWDVKNLATLKEISIDKDSLPVAAQQLVGLLNDRKPEPTSPPKSRFRPIYDLGEWTINSLNSLGMTFQLFIFALKGVFKFFMGRSYMRLNDLLRDIKAAGPSALIIISVVNFLMGSILAFVGAVQLRKFSADAYVANLVGIATVRELAAVMTAIVISGRTGGAYAARIATMQGNEEIDALKVFGIPVTEYLILPSMLSLVITMPFMYLYACLMSIFGGLIVSILMLKVSVIGFLYQTFGAVPFNQFIFGGTKTIAFAMFIGVSSCYIGMKSGRSAADVGVAATKAVVAGIVGVIALDAVFAVLADIIGI</sequence>
<dbReference type="RefSeq" id="WP_282024034.1">
    <property type="nucleotide sequence ID" value="NZ_CAMXCH010000003.1"/>
</dbReference>
<reference evidence="2" key="1">
    <citation type="submission" date="2022-10" db="EMBL/GenBank/DDBJ databases">
        <authorList>
            <person name="Botero Cardona J."/>
        </authorList>
    </citation>
    <scope>NUCLEOTIDE SEQUENCE</scope>
    <source>
        <strain evidence="2">R-83534</strain>
    </source>
</reference>
<comment type="caution">
    <text evidence="2">The sequence shown here is derived from an EMBL/GenBank/DDBJ whole genome shotgun (WGS) entry which is preliminary data.</text>
</comment>
<evidence type="ECO:0000256" key="1">
    <source>
        <dbReference type="SAM" id="Phobius"/>
    </source>
</evidence>
<evidence type="ECO:0000313" key="3">
    <source>
        <dbReference type="Proteomes" id="UP001154272"/>
    </source>
</evidence>
<dbReference type="Proteomes" id="UP001154272">
    <property type="component" value="Unassembled WGS sequence"/>
</dbReference>